<dbReference type="Gene3D" id="3.40.50.720">
    <property type="entry name" value="NAD(P)-binding Rossmann-like Domain"/>
    <property type="match status" value="1"/>
</dbReference>
<evidence type="ECO:0000313" key="3">
    <source>
        <dbReference type="EMBL" id="KKR42649.1"/>
    </source>
</evidence>
<evidence type="ECO:0000259" key="2">
    <source>
        <dbReference type="Pfam" id="PF01370"/>
    </source>
</evidence>
<gene>
    <name evidence="3" type="ORF">UT77_C0001G0100</name>
</gene>
<protein>
    <submittedName>
        <fullName evidence="3">NAD-dependent epimerase/dehydratase</fullName>
    </submittedName>
</protein>
<accession>A0A0G0QQF4</accession>
<dbReference type="InterPro" id="IPR001509">
    <property type="entry name" value="Epimerase_deHydtase"/>
</dbReference>
<evidence type="ECO:0000256" key="1">
    <source>
        <dbReference type="ARBA" id="ARBA00007637"/>
    </source>
</evidence>
<proteinExistence type="inferred from homology"/>
<dbReference type="EMBL" id="LBYB01000001">
    <property type="protein sequence ID" value="KKR42649.1"/>
    <property type="molecule type" value="Genomic_DNA"/>
</dbReference>
<feature type="domain" description="NAD-dependent epimerase/dehydratase" evidence="2">
    <location>
        <begin position="3"/>
        <end position="236"/>
    </location>
</feature>
<comment type="similarity">
    <text evidence="1">Belongs to the NAD(P)-dependent epimerase/dehydratase family.</text>
</comment>
<dbReference type="InterPro" id="IPR036291">
    <property type="entry name" value="NAD(P)-bd_dom_sf"/>
</dbReference>
<sequence length="307" mass="35540">MNILITGGSGFVGSHLLKRLILTNHKIFIIKRNSSDLWRIKSIAKKINILEMKSFKDLSHIFAHEKFDLIIHLAMKYVKSDESWQDAQEINEVNITYPSILLMMADQYKTKAFINTGTCFEYNLSNNPLSETDFINPYNYYASTKVAFEDIFKFYILHGKILGLTLKLSYPYGEMDNKKVIPLIIKSIITNTPLELTYGEQKLGFTYVEDIIDAYLQAINFIAKDKLKSYEVFNIGANNTYQLKEIVGHLEKISGKKSLISFSKPYPPNEIMHISCNFEKAKKILNWFPKTDIIEGLTKTYQYYQTK</sequence>
<name>A0A0G0QQF4_9BACT</name>
<dbReference type="Pfam" id="PF01370">
    <property type="entry name" value="Epimerase"/>
    <property type="match status" value="1"/>
</dbReference>
<evidence type="ECO:0000313" key="4">
    <source>
        <dbReference type="Proteomes" id="UP000034881"/>
    </source>
</evidence>
<reference evidence="3 4" key="1">
    <citation type="journal article" date="2015" name="Nature">
        <title>rRNA introns, odd ribosomes, and small enigmatic genomes across a large radiation of phyla.</title>
        <authorList>
            <person name="Brown C.T."/>
            <person name="Hug L.A."/>
            <person name="Thomas B.C."/>
            <person name="Sharon I."/>
            <person name="Castelle C.J."/>
            <person name="Singh A."/>
            <person name="Wilkins M.J."/>
            <person name="Williams K.H."/>
            <person name="Banfield J.F."/>
        </authorList>
    </citation>
    <scope>NUCLEOTIDE SEQUENCE [LARGE SCALE GENOMIC DNA]</scope>
</reference>
<dbReference type="SUPFAM" id="SSF51735">
    <property type="entry name" value="NAD(P)-binding Rossmann-fold domains"/>
    <property type="match status" value="1"/>
</dbReference>
<organism evidence="3 4">
    <name type="scientific">Candidatus Daviesbacteria bacterium GW2011_GWC2_40_12</name>
    <dbReference type="NCBI Taxonomy" id="1618431"/>
    <lineage>
        <taxon>Bacteria</taxon>
        <taxon>Candidatus Daviesiibacteriota</taxon>
    </lineage>
</organism>
<comment type="caution">
    <text evidence="3">The sequence shown here is derived from an EMBL/GenBank/DDBJ whole genome shotgun (WGS) entry which is preliminary data.</text>
</comment>
<dbReference type="AlphaFoldDB" id="A0A0G0QQF4"/>
<dbReference type="PANTHER" id="PTHR43000">
    <property type="entry name" value="DTDP-D-GLUCOSE 4,6-DEHYDRATASE-RELATED"/>
    <property type="match status" value="1"/>
</dbReference>
<dbReference type="Proteomes" id="UP000034881">
    <property type="component" value="Unassembled WGS sequence"/>
</dbReference>